<protein>
    <recommendedName>
        <fullName evidence="8">Glutathione S-transferase</fullName>
    </recommendedName>
</protein>
<dbReference type="InterPro" id="IPR001129">
    <property type="entry name" value="Membr-assoc_MAPEG"/>
</dbReference>
<evidence type="ECO:0000313" key="7">
    <source>
        <dbReference type="Proteomes" id="UP000033651"/>
    </source>
</evidence>
<dbReference type="Gene3D" id="1.20.120.550">
    <property type="entry name" value="Membrane associated eicosanoid/glutathione metabolism-like domain"/>
    <property type="match status" value="1"/>
</dbReference>
<reference evidence="6 7" key="1">
    <citation type="submission" date="2015-03" db="EMBL/GenBank/DDBJ databases">
        <title>Draft genome sequence of Luteibacter yeojuensis strain SU11.</title>
        <authorList>
            <person name="Sulaiman J."/>
            <person name="Priya K."/>
            <person name="Chan K.-G."/>
        </authorList>
    </citation>
    <scope>NUCLEOTIDE SEQUENCE [LARGE SCALE GENOMIC DNA]</scope>
    <source>
        <strain evidence="6 7">SU11</strain>
    </source>
</reference>
<organism evidence="6 7">
    <name type="scientific">Luteibacter yeojuensis</name>
    <dbReference type="NCBI Taxonomy" id="345309"/>
    <lineage>
        <taxon>Bacteria</taxon>
        <taxon>Pseudomonadati</taxon>
        <taxon>Pseudomonadota</taxon>
        <taxon>Gammaproteobacteria</taxon>
        <taxon>Lysobacterales</taxon>
        <taxon>Rhodanobacteraceae</taxon>
        <taxon>Luteibacter</taxon>
    </lineage>
</organism>
<evidence type="ECO:0008006" key="8">
    <source>
        <dbReference type="Google" id="ProtNLM"/>
    </source>
</evidence>
<dbReference type="OrthoDB" id="8537976at2"/>
<dbReference type="Proteomes" id="UP000033651">
    <property type="component" value="Unassembled WGS sequence"/>
</dbReference>
<dbReference type="PANTHER" id="PTHR35814">
    <property type="match status" value="1"/>
</dbReference>
<comment type="subcellular location">
    <subcellularLocation>
        <location evidence="1">Membrane</location>
    </subcellularLocation>
</comment>
<dbReference type="RefSeq" id="WP_045828518.1">
    <property type="nucleotide sequence ID" value="NZ_JZRB01000010.1"/>
</dbReference>
<comment type="caution">
    <text evidence="6">The sequence shown here is derived from an EMBL/GenBank/DDBJ whole genome shotgun (WGS) entry which is preliminary data.</text>
</comment>
<evidence type="ECO:0000256" key="3">
    <source>
        <dbReference type="ARBA" id="ARBA00022989"/>
    </source>
</evidence>
<proteinExistence type="predicted"/>
<evidence type="ECO:0000256" key="2">
    <source>
        <dbReference type="ARBA" id="ARBA00022692"/>
    </source>
</evidence>
<keyword evidence="3 5" id="KW-1133">Transmembrane helix</keyword>
<evidence type="ECO:0000256" key="4">
    <source>
        <dbReference type="ARBA" id="ARBA00023136"/>
    </source>
</evidence>
<dbReference type="Pfam" id="PF01124">
    <property type="entry name" value="MAPEG"/>
    <property type="match status" value="1"/>
</dbReference>
<keyword evidence="2 5" id="KW-0812">Transmembrane</keyword>
<dbReference type="GO" id="GO:0016020">
    <property type="term" value="C:membrane"/>
    <property type="evidence" value="ECO:0007669"/>
    <property type="project" value="UniProtKB-SubCell"/>
</dbReference>
<dbReference type="EMBL" id="JZRB01000010">
    <property type="protein sequence ID" value="KJV36270.1"/>
    <property type="molecule type" value="Genomic_DNA"/>
</dbReference>
<keyword evidence="4 5" id="KW-0472">Membrane</keyword>
<dbReference type="InterPro" id="IPR023352">
    <property type="entry name" value="MAPEG-like_dom_sf"/>
</dbReference>
<gene>
    <name evidence="6" type="ORF">VI08_05305</name>
</gene>
<dbReference type="PATRIC" id="fig|345309.4.peg.202"/>
<sequence length="136" mass="14275">MRITGLYAALLALLMLGMAVRVMLLRRNTSIGLGDGGNRKLACAVRAHGNAIEYVPLALILLLVLELNQTLPVLLHVFGIVLVLGRITHAVGLSATPGMSAGRAVGAGLTLFVMIAMALMLAWQYVVIHVIAPGVA</sequence>
<name>A0A0F3KYC3_9GAMM</name>
<feature type="transmembrane region" description="Helical" evidence="5">
    <location>
        <begin position="71"/>
        <end position="92"/>
    </location>
</feature>
<dbReference type="PANTHER" id="PTHR35814:SF1">
    <property type="entry name" value="GLUTATHIONE S-TRANSFERASE-RELATED"/>
    <property type="match status" value="1"/>
</dbReference>
<feature type="transmembrane region" description="Helical" evidence="5">
    <location>
        <begin position="104"/>
        <end position="126"/>
    </location>
</feature>
<evidence type="ECO:0000256" key="1">
    <source>
        <dbReference type="ARBA" id="ARBA00004370"/>
    </source>
</evidence>
<evidence type="ECO:0000313" key="6">
    <source>
        <dbReference type="EMBL" id="KJV36270.1"/>
    </source>
</evidence>
<accession>A0A0F3KYC3</accession>
<dbReference type="SUPFAM" id="SSF161084">
    <property type="entry name" value="MAPEG domain-like"/>
    <property type="match status" value="1"/>
</dbReference>
<keyword evidence="7" id="KW-1185">Reference proteome</keyword>
<dbReference type="AlphaFoldDB" id="A0A0F3KYC3"/>
<evidence type="ECO:0000256" key="5">
    <source>
        <dbReference type="SAM" id="Phobius"/>
    </source>
</evidence>
<feature type="transmembrane region" description="Helical" evidence="5">
    <location>
        <begin position="6"/>
        <end position="24"/>
    </location>
</feature>